<reference evidence="3" key="1">
    <citation type="submission" date="2021-04" db="EMBL/GenBank/DDBJ databases">
        <title>Draft genome of Fusarium avenaceum strain F156N33, isolated from an atmospheric sample in Virginia.</title>
        <authorList>
            <person name="Yang S."/>
            <person name="Vinatzer B.A."/>
            <person name="Coleman J."/>
        </authorList>
    </citation>
    <scope>NUCLEOTIDE SEQUENCE</scope>
    <source>
        <strain evidence="3">F156N33</strain>
    </source>
</reference>
<dbReference type="Proteomes" id="UP000782241">
    <property type="component" value="Unassembled WGS sequence"/>
</dbReference>
<dbReference type="Pfam" id="PF20163">
    <property type="entry name" value="DUF6536"/>
    <property type="match status" value="1"/>
</dbReference>
<dbReference type="InterPro" id="IPR046623">
    <property type="entry name" value="DUF6536"/>
</dbReference>
<keyword evidence="1" id="KW-1133">Transmembrane helix</keyword>
<dbReference type="PANTHER" id="PTHR35395">
    <property type="entry name" value="DUF6536 DOMAIN-CONTAINING PROTEIN"/>
    <property type="match status" value="1"/>
</dbReference>
<keyword evidence="1" id="KW-0472">Membrane</keyword>
<evidence type="ECO:0000256" key="1">
    <source>
        <dbReference type="SAM" id="Phobius"/>
    </source>
</evidence>
<feature type="transmembrane region" description="Helical" evidence="1">
    <location>
        <begin position="567"/>
        <end position="592"/>
    </location>
</feature>
<feature type="transmembrane region" description="Helical" evidence="1">
    <location>
        <begin position="313"/>
        <end position="332"/>
    </location>
</feature>
<proteinExistence type="predicted"/>
<accession>A0A9P7KXV7</accession>
<feature type="transmembrane region" description="Helical" evidence="1">
    <location>
        <begin position="75"/>
        <end position="95"/>
    </location>
</feature>
<organism evidence="3 4">
    <name type="scientific">Fusarium avenaceum</name>
    <dbReference type="NCBI Taxonomy" id="40199"/>
    <lineage>
        <taxon>Eukaryota</taxon>
        <taxon>Fungi</taxon>
        <taxon>Dikarya</taxon>
        <taxon>Ascomycota</taxon>
        <taxon>Pezizomycotina</taxon>
        <taxon>Sordariomycetes</taxon>
        <taxon>Hypocreomycetidae</taxon>
        <taxon>Hypocreales</taxon>
        <taxon>Nectriaceae</taxon>
        <taxon>Fusarium</taxon>
        <taxon>Fusarium tricinctum species complex</taxon>
    </lineage>
</organism>
<dbReference type="AlphaFoldDB" id="A0A9P7KXV7"/>
<evidence type="ECO:0000313" key="4">
    <source>
        <dbReference type="Proteomes" id="UP000782241"/>
    </source>
</evidence>
<feature type="domain" description="DUF6536" evidence="2">
    <location>
        <begin position="2"/>
        <end position="118"/>
    </location>
</feature>
<name>A0A9P7KXV7_9HYPO</name>
<gene>
    <name evidence="3" type="ORF">KAF25_009495</name>
</gene>
<dbReference type="EMBL" id="JAGPUO010000001">
    <property type="protein sequence ID" value="KAG5665370.1"/>
    <property type="molecule type" value="Genomic_DNA"/>
</dbReference>
<comment type="caution">
    <text evidence="3">The sequence shown here is derived from an EMBL/GenBank/DDBJ whole genome shotgun (WGS) entry which is preliminary data.</text>
</comment>
<feature type="non-terminal residue" evidence="3">
    <location>
        <position position="1"/>
    </location>
</feature>
<feature type="transmembrane region" description="Helical" evidence="1">
    <location>
        <begin position="525"/>
        <end position="547"/>
    </location>
</feature>
<protein>
    <recommendedName>
        <fullName evidence="2">DUF6536 domain-containing protein</fullName>
    </recommendedName>
</protein>
<evidence type="ECO:0000313" key="3">
    <source>
        <dbReference type="EMBL" id="KAG5665370.1"/>
    </source>
</evidence>
<sequence>GQTLLFKGNCKTASRINLWAHLGINVVGTGVLASSNFFMQALVAPTRFEIDKAHASGKWLEIGVPSIGNIRRISCWSVFLWFLFSFSSVPLHLIFNGCILESKASNGFTLIMASESFLDGAQYKIPWVSSALVRSNNDDAQLNTTISDIYRSVSDDSNQAWERIPFDKCFRRYNNLNQLLTEYRHLIVVVSNGTLTTGWTRRRVMSNITLTDMFLGWDGPDDRDVINSLWWAKQYYRSGTKFSNDNGYLYTTFVTDEITSEKGGLDMNTLDPVSGEISMRDIYYRPAYQTMKVQYCLSERFQAPCRLTISNPLLLVVCIMCIFKTLLCILGLDSWATAAQGRFQPVDNSRGCYRLVHRETRSRDQGNVYAQSIGPDRNQDARSICVDQLLSKDSTVASVRQAQNLRWSTKTHLDIISFADYLLPNCSRRHVCASNKGGSRFGHDPSNKALNMNGLEDISFVGKTMLANTPQLILSICYMAYNGLFTRMLAEVEWSKYSINYRSLRVTSPQGQQRSTYRLQLPYRWSIPLVLVSVLLHWTYSNCIYVTNYEIYNPEYPYDMKSSSETLQYSALAVLVALVLSIAVALSPLFLVCMRLPGKLPIGASNSAVISAACHCVPQPPISAAPNKIGVSVQAMEDEDANLQALASQPLRWGDISTVFEGESGIGHLAFGTKDQCVEEPVEGKLYS</sequence>
<keyword evidence="4" id="KW-1185">Reference proteome</keyword>
<evidence type="ECO:0000259" key="2">
    <source>
        <dbReference type="Pfam" id="PF20163"/>
    </source>
</evidence>
<keyword evidence="1" id="KW-0812">Transmembrane</keyword>
<dbReference type="PANTHER" id="PTHR35395:SF1">
    <property type="entry name" value="DUF6536 DOMAIN-CONTAINING PROTEIN"/>
    <property type="match status" value="1"/>
</dbReference>